<dbReference type="CDD" id="cd06223">
    <property type="entry name" value="PRTases_typeI"/>
    <property type="match status" value="1"/>
</dbReference>
<dbReference type="InterPro" id="IPR029057">
    <property type="entry name" value="PRTase-like"/>
</dbReference>
<keyword evidence="5" id="KW-0418">Kinase</keyword>
<keyword evidence="2" id="KW-0808">Transferase</keyword>
<dbReference type="GO" id="GO:0000287">
    <property type="term" value="F:magnesium ion binding"/>
    <property type="evidence" value="ECO:0007669"/>
    <property type="project" value="InterPro"/>
</dbReference>
<dbReference type="GO" id="GO:0006015">
    <property type="term" value="P:5-phosphoribose 1-diphosphate biosynthetic process"/>
    <property type="evidence" value="ECO:0007669"/>
    <property type="project" value="TreeGrafter"/>
</dbReference>
<evidence type="ECO:0000313" key="9">
    <source>
        <dbReference type="EMBL" id="GEO87421.1"/>
    </source>
</evidence>
<dbReference type="NCBIfam" id="TIGR01251">
    <property type="entry name" value="ribP_PPkin"/>
    <property type="match status" value="1"/>
</dbReference>
<evidence type="ECO:0000259" key="8">
    <source>
        <dbReference type="Pfam" id="PF13793"/>
    </source>
</evidence>
<keyword evidence="6" id="KW-0067">ATP-binding</keyword>
<keyword evidence="10" id="KW-1185">Reference proteome</keyword>
<dbReference type="GO" id="GO:0002189">
    <property type="term" value="C:ribose phosphate diphosphokinase complex"/>
    <property type="evidence" value="ECO:0007669"/>
    <property type="project" value="TreeGrafter"/>
</dbReference>
<gene>
    <name evidence="9" type="ORF">RNA01_43530</name>
</gene>
<dbReference type="SMART" id="SM01400">
    <property type="entry name" value="Pribosyltran_N"/>
    <property type="match status" value="1"/>
</dbReference>
<evidence type="ECO:0000256" key="3">
    <source>
        <dbReference type="ARBA" id="ARBA00022727"/>
    </source>
</evidence>
<evidence type="ECO:0000256" key="1">
    <source>
        <dbReference type="ARBA" id="ARBA00013247"/>
    </source>
</evidence>
<protein>
    <recommendedName>
        <fullName evidence="1">ribose-phosphate diphosphokinase</fullName>
        <ecNumber evidence="1">2.7.6.1</ecNumber>
    </recommendedName>
</protein>
<keyword evidence="3" id="KW-0545">Nucleotide biosynthesis</keyword>
<evidence type="ECO:0000256" key="6">
    <source>
        <dbReference type="ARBA" id="ARBA00022840"/>
    </source>
</evidence>
<dbReference type="GO" id="GO:0005524">
    <property type="term" value="F:ATP binding"/>
    <property type="evidence" value="ECO:0007669"/>
    <property type="project" value="UniProtKB-KW"/>
</dbReference>
<dbReference type="PANTHER" id="PTHR10210">
    <property type="entry name" value="RIBOSE-PHOSPHATE DIPHOSPHOKINASE FAMILY MEMBER"/>
    <property type="match status" value="1"/>
</dbReference>
<dbReference type="GO" id="GO:0006164">
    <property type="term" value="P:purine nucleotide biosynthetic process"/>
    <property type="evidence" value="ECO:0007669"/>
    <property type="project" value="TreeGrafter"/>
</dbReference>
<dbReference type="InterPro" id="IPR005946">
    <property type="entry name" value="Rib-P_diPkinase"/>
</dbReference>
<dbReference type="Pfam" id="PF13793">
    <property type="entry name" value="Pribosyltran_N"/>
    <property type="match status" value="1"/>
</dbReference>
<evidence type="ECO:0000256" key="4">
    <source>
        <dbReference type="ARBA" id="ARBA00022741"/>
    </source>
</evidence>
<organism evidence="9 10">
    <name type="scientific">Ciceribacter naphthalenivorans</name>
    <dbReference type="NCBI Taxonomy" id="1118451"/>
    <lineage>
        <taxon>Bacteria</taxon>
        <taxon>Pseudomonadati</taxon>
        <taxon>Pseudomonadota</taxon>
        <taxon>Alphaproteobacteria</taxon>
        <taxon>Hyphomicrobiales</taxon>
        <taxon>Rhizobiaceae</taxon>
        <taxon>Ciceribacter</taxon>
    </lineage>
</organism>
<comment type="catalytic activity">
    <reaction evidence="7">
        <text>D-ribose 5-phosphate + ATP = 5-phospho-alpha-D-ribose 1-diphosphate + AMP + H(+)</text>
        <dbReference type="Rhea" id="RHEA:15609"/>
        <dbReference type="ChEBI" id="CHEBI:15378"/>
        <dbReference type="ChEBI" id="CHEBI:30616"/>
        <dbReference type="ChEBI" id="CHEBI:58017"/>
        <dbReference type="ChEBI" id="CHEBI:78346"/>
        <dbReference type="ChEBI" id="CHEBI:456215"/>
        <dbReference type="EC" id="2.7.6.1"/>
    </reaction>
</comment>
<name>A0A512HPQ5_9HYPH</name>
<keyword evidence="4" id="KW-0547">Nucleotide-binding</keyword>
<comment type="caution">
    <text evidence="9">The sequence shown here is derived from an EMBL/GenBank/DDBJ whole genome shotgun (WGS) entry which is preliminary data.</text>
</comment>
<dbReference type="Gene3D" id="3.40.50.2020">
    <property type="match status" value="2"/>
</dbReference>
<dbReference type="PANTHER" id="PTHR10210:SF32">
    <property type="entry name" value="RIBOSE-PHOSPHATE PYROPHOSPHOKINASE 2"/>
    <property type="match status" value="1"/>
</dbReference>
<dbReference type="GO" id="GO:0016301">
    <property type="term" value="F:kinase activity"/>
    <property type="evidence" value="ECO:0007669"/>
    <property type="project" value="UniProtKB-KW"/>
</dbReference>
<evidence type="ECO:0000313" key="10">
    <source>
        <dbReference type="Proteomes" id="UP000321717"/>
    </source>
</evidence>
<dbReference type="Pfam" id="PF14572">
    <property type="entry name" value="Pribosyl_synth"/>
    <property type="match status" value="1"/>
</dbReference>
<dbReference type="InterPro" id="IPR000836">
    <property type="entry name" value="PRTase_dom"/>
</dbReference>
<dbReference type="InterPro" id="IPR029099">
    <property type="entry name" value="Pribosyltran_N"/>
</dbReference>
<evidence type="ECO:0000256" key="7">
    <source>
        <dbReference type="ARBA" id="ARBA00049535"/>
    </source>
</evidence>
<dbReference type="SUPFAM" id="SSF53271">
    <property type="entry name" value="PRTase-like"/>
    <property type="match status" value="2"/>
</dbReference>
<feature type="domain" description="Ribose-phosphate pyrophosphokinase N-terminal" evidence="8">
    <location>
        <begin position="185"/>
        <end position="303"/>
    </location>
</feature>
<dbReference type="GO" id="GO:0004749">
    <property type="term" value="F:ribose phosphate diphosphokinase activity"/>
    <property type="evidence" value="ECO:0007669"/>
    <property type="project" value="UniProtKB-EC"/>
</dbReference>
<evidence type="ECO:0000256" key="2">
    <source>
        <dbReference type="ARBA" id="ARBA00022679"/>
    </source>
</evidence>
<dbReference type="EC" id="2.7.6.1" evidence="1"/>
<dbReference type="EMBL" id="BJZP01000041">
    <property type="protein sequence ID" value="GEO87421.1"/>
    <property type="molecule type" value="Genomic_DNA"/>
</dbReference>
<proteinExistence type="predicted"/>
<evidence type="ECO:0000256" key="5">
    <source>
        <dbReference type="ARBA" id="ARBA00022777"/>
    </source>
</evidence>
<dbReference type="Proteomes" id="UP000321717">
    <property type="component" value="Unassembled WGS sequence"/>
</dbReference>
<sequence>MTTMALTDPPLKRLFSRIDSSPLPRGEVVAQLYVTWLEKKGSRLAASLSDLENAISGRSLGECLIFIEEDGRRDYRLHAGEQPSTGYLGELRRGECLSQAPNRRNAARCRRVFDKVIETGEPLLVEFMAGRGAGAGNFAHEMLVLPLEAEDGTATAVAVGMSTRPSVGHGSKFRAPQWGHRKPWLFAFERDRPFAALVATNLGLDLSPLEEREFEDGEHKARPLVDVTNQEAFVLASLQGDDVQSVNDRLCRLIFFIGTLKTNGAARVTAVIPYLCYQRKDRQTKPHDPLTSRYVAQLLEAVGVDRVITMEAHNVAALQNGLRRPLLLLESHDAFARHLAGKFEGREVSVVAPDMGAAKRAEAFRVALEGYLARPVQKAFMEKQRSMGKVTGELFAGDVAGCTVVVYDDMISSGTTMARAAEACSKRGAESIHLVATHGLFSAKAADTLSRSFIDAIYVANTVISGTQIPRLESIDVSPIFARAIRACVARLSAP</sequence>
<reference evidence="9 10" key="1">
    <citation type="submission" date="2019-07" db="EMBL/GenBank/DDBJ databases">
        <title>Whole genome shotgun sequence of Rhizobium naphthalenivorans NBRC 107585.</title>
        <authorList>
            <person name="Hosoyama A."/>
            <person name="Uohara A."/>
            <person name="Ohji S."/>
            <person name="Ichikawa N."/>
        </authorList>
    </citation>
    <scope>NUCLEOTIDE SEQUENCE [LARGE SCALE GENOMIC DNA]</scope>
    <source>
        <strain evidence="9 10">NBRC 107585</strain>
    </source>
</reference>
<accession>A0A512HPQ5</accession>
<dbReference type="AlphaFoldDB" id="A0A512HPQ5"/>
<dbReference type="GO" id="GO:0005737">
    <property type="term" value="C:cytoplasm"/>
    <property type="evidence" value="ECO:0007669"/>
    <property type="project" value="TreeGrafter"/>
</dbReference>